<evidence type="ECO:0000256" key="5">
    <source>
        <dbReference type="ARBA" id="ARBA00022842"/>
    </source>
</evidence>
<dbReference type="InterPro" id="IPR000086">
    <property type="entry name" value="NUDIX_hydrolase_dom"/>
</dbReference>
<dbReference type="PROSITE" id="PS00893">
    <property type="entry name" value="NUDIX_BOX"/>
    <property type="match status" value="1"/>
</dbReference>
<evidence type="ECO:0000313" key="9">
    <source>
        <dbReference type="EMBL" id="RHJ60940.1"/>
    </source>
</evidence>
<dbReference type="AlphaFoldDB" id="A0A3E4LJ84"/>
<dbReference type="Proteomes" id="UP000260793">
    <property type="component" value="Unassembled WGS sequence"/>
</dbReference>
<keyword evidence="5" id="KW-0460">Magnesium</keyword>
<keyword evidence="3" id="KW-0479">Metal-binding</keyword>
<evidence type="ECO:0000256" key="4">
    <source>
        <dbReference type="ARBA" id="ARBA00022801"/>
    </source>
</evidence>
<dbReference type="InterPro" id="IPR020084">
    <property type="entry name" value="NUDIX_hydrolase_CS"/>
</dbReference>
<dbReference type="RefSeq" id="WP_117688607.1">
    <property type="nucleotide sequence ID" value="NZ_CAKMWK010000001.1"/>
</dbReference>
<dbReference type="Gene3D" id="3.90.79.10">
    <property type="entry name" value="Nucleoside Triphosphate Pyrophosphohydrolase"/>
    <property type="match status" value="1"/>
</dbReference>
<dbReference type="CDD" id="cd03429">
    <property type="entry name" value="NUDIX_NADH_pyrophosphatase_Nudt13"/>
    <property type="match status" value="1"/>
</dbReference>
<dbReference type="PROSITE" id="PS51462">
    <property type="entry name" value="NUDIX"/>
    <property type="match status" value="1"/>
</dbReference>
<dbReference type="PANTHER" id="PTHR11383">
    <property type="entry name" value="NUCLEOSIDE DIPHOSPHATE-LINKED MOIETY X MOTIF 13"/>
    <property type="match status" value="1"/>
</dbReference>
<evidence type="ECO:0000256" key="2">
    <source>
        <dbReference type="ARBA" id="ARBA00012381"/>
    </source>
</evidence>
<proteinExistence type="predicted"/>
<name>A0A3E4LJ84_9FIRM</name>
<evidence type="ECO:0000313" key="10">
    <source>
        <dbReference type="Proteomes" id="UP000260793"/>
    </source>
</evidence>
<accession>A0A3E4LJ84</accession>
<protein>
    <recommendedName>
        <fullName evidence="2">NAD(+) diphosphatase</fullName>
        <ecNumber evidence="2">3.6.1.22</ecNumber>
    </recommendedName>
</protein>
<dbReference type="Pfam" id="PF09297">
    <property type="entry name" value="Zn_ribbon_NUD"/>
    <property type="match status" value="1"/>
</dbReference>
<dbReference type="InterPro" id="IPR049734">
    <property type="entry name" value="NudC-like_C"/>
</dbReference>
<comment type="caution">
    <text evidence="8">The sequence shown here is derived from an EMBL/GenBank/DDBJ whole genome shotgun (WGS) entry which is preliminary data.</text>
</comment>
<evidence type="ECO:0000256" key="1">
    <source>
        <dbReference type="ARBA" id="ARBA00001946"/>
    </source>
</evidence>
<organism evidence="8 10">
    <name type="scientific">[Ruminococcus] lactaris</name>
    <dbReference type="NCBI Taxonomy" id="46228"/>
    <lineage>
        <taxon>Bacteria</taxon>
        <taxon>Bacillati</taxon>
        <taxon>Bacillota</taxon>
        <taxon>Clostridia</taxon>
        <taxon>Lachnospirales</taxon>
        <taxon>Lachnospiraceae</taxon>
        <taxon>Mediterraneibacter</taxon>
    </lineage>
</organism>
<evidence type="ECO:0000313" key="8">
    <source>
        <dbReference type="EMBL" id="RGK37365.1"/>
    </source>
</evidence>
<feature type="domain" description="Nudix hydrolase" evidence="7">
    <location>
        <begin position="149"/>
        <end position="275"/>
    </location>
</feature>
<evidence type="ECO:0000256" key="3">
    <source>
        <dbReference type="ARBA" id="ARBA00022723"/>
    </source>
</evidence>
<sequence length="278" mass="33038">MIQDIGEHTFDNQYHPCPPDRESYALYYEDHAALVRKYPDRIEFPKFRDIERLNEDIYEDAVYLFSIDGERYYLVEEINRERQSHFTMENTEIFRYAEPQYLAFAGITGYQLHNWYQSRRFCGKCGRRMKKDSKERMLYCESCHNMEFPKICPAVIIGVTDGDKILMSKYAGRTYKKYALLAGFTEIGETLEETVQREVMEEVGLKVKNIRYYKSQPWSFTDTLLMGFYCDLDGEAAITLDREELAMAEWFQRDEIPVEPERDSITNEMIIRFKNGEV</sequence>
<keyword evidence="4 8" id="KW-0378">Hydrolase</keyword>
<evidence type="ECO:0000313" key="11">
    <source>
        <dbReference type="Proteomes" id="UP000285832"/>
    </source>
</evidence>
<dbReference type="GO" id="GO:0046872">
    <property type="term" value="F:metal ion binding"/>
    <property type="evidence" value="ECO:0007669"/>
    <property type="project" value="UniProtKB-KW"/>
</dbReference>
<dbReference type="GO" id="GO:0016787">
    <property type="term" value="F:hydrolase activity"/>
    <property type="evidence" value="ECO:0007669"/>
    <property type="project" value="UniProtKB-KW"/>
</dbReference>
<dbReference type="SUPFAM" id="SSF55811">
    <property type="entry name" value="Nudix"/>
    <property type="match status" value="1"/>
</dbReference>
<evidence type="ECO:0000256" key="6">
    <source>
        <dbReference type="ARBA" id="ARBA00023027"/>
    </source>
</evidence>
<dbReference type="EMBL" id="QSQN01000040">
    <property type="protein sequence ID" value="RGK37365.1"/>
    <property type="molecule type" value="Genomic_DNA"/>
</dbReference>
<evidence type="ECO:0000259" key="7">
    <source>
        <dbReference type="PROSITE" id="PS51462"/>
    </source>
</evidence>
<dbReference type="InterPro" id="IPR015797">
    <property type="entry name" value="NUDIX_hydrolase-like_dom_sf"/>
</dbReference>
<dbReference type="NCBIfam" id="NF001299">
    <property type="entry name" value="PRK00241.1"/>
    <property type="match status" value="1"/>
</dbReference>
<reference evidence="10 11" key="1">
    <citation type="submission" date="2018-08" db="EMBL/GenBank/DDBJ databases">
        <title>A genome reference for cultivated species of the human gut microbiota.</title>
        <authorList>
            <person name="Zou Y."/>
            <person name="Xue W."/>
            <person name="Luo G."/>
        </authorList>
    </citation>
    <scope>NUCLEOTIDE SEQUENCE [LARGE SCALE GENOMIC DNA]</scope>
    <source>
        <strain evidence="9 11">AM09-9</strain>
        <strain evidence="8 10">TF11-7</strain>
    </source>
</reference>
<gene>
    <name evidence="9" type="ORF">DW116_08545</name>
    <name evidence="8" type="ORF">DXD17_12520</name>
</gene>
<dbReference type="Proteomes" id="UP000285832">
    <property type="component" value="Unassembled WGS sequence"/>
</dbReference>
<keyword evidence="6" id="KW-0520">NAD</keyword>
<dbReference type="Gene3D" id="3.90.79.20">
    <property type="match status" value="1"/>
</dbReference>
<comment type="cofactor">
    <cofactor evidence="1">
        <name>Mg(2+)</name>
        <dbReference type="ChEBI" id="CHEBI:18420"/>
    </cofactor>
</comment>
<dbReference type="InterPro" id="IPR015376">
    <property type="entry name" value="Znr_NADH_PPase"/>
</dbReference>
<dbReference type="EC" id="3.6.1.22" evidence="2"/>
<dbReference type="Pfam" id="PF00293">
    <property type="entry name" value="NUDIX"/>
    <property type="match status" value="1"/>
</dbReference>
<dbReference type="PANTHER" id="PTHR11383:SF3">
    <property type="entry name" value="NAD(P)H PYROPHOSPHATASE NUDT13, MITOCHONDRIAL"/>
    <property type="match status" value="1"/>
</dbReference>
<dbReference type="EMBL" id="QRMI01000019">
    <property type="protein sequence ID" value="RHJ60940.1"/>
    <property type="molecule type" value="Genomic_DNA"/>
</dbReference>